<name>A0A1B6EYJ0_9HEMI</name>
<accession>A0A1B6EYJ0</accession>
<evidence type="ECO:0000313" key="2">
    <source>
        <dbReference type="EMBL" id="JAS42974.1"/>
    </source>
</evidence>
<keyword evidence="1" id="KW-0732">Signal</keyword>
<protein>
    <submittedName>
        <fullName evidence="2">Uncharacterized protein</fullName>
    </submittedName>
</protein>
<feature type="signal peptide" evidence="1">
    <location>
        <begin position="1"/>
        <end position="17"/>
    </location>
</feature>
<feature type="chain" id="PRO_5008582450" evidence="1">
    <location>
        <begin position="18"/>
        <end position="163"/>
    </location>
</feature>
<dbReference type="EMBL" id="GECZ01026795">
    <property type="protein sequence ID" value="JAS42974.1"/>
    <property type="molecule type" value="Transcribed_RNA"/>
</dbReference>
<organism evidence="2">
    <name type="scientific">Cuerna arida</name>
    <dbReference type="NCBI Taxonomy" id="1464854"/>
    <lineage>
        <taxon>Eukaryota</taxon>
        <taxon>Metazoa</taxon>
        <taxon>Ecdysozoa</taxon>
        <taxon>Arthropoda</taxon>
        <taxon>Hexapoda</taxon>
        <taxon>Insecta</taxon>
        <taxon>Pterygota</taxon>
        <taxon>Neoptera</taxon>
        <taxon>Paraneoptera</taxon>
        <taxon>Hemiptera</taxon>
        <taxon>Auchenorrhyncha</taxon>
        <taxon>Membracoidea</taxon>
        <taxon>Cicadellidae</taxon>
        <taxon>Cicadellinae</taxon>
        <taxon>Proconiini</taxon>
        <taxon>Cuerna</taxon>
    </lineage>
</organism>
<dbReference type="AlphaFoldDB" id="A0A1B6EYJ0"/>
<reference evidence="2" key="1">
    <citation type="submission" date="2015-11" db="EMBL/GenBank/DDBJ databases">
        <title>De novo transcriptome assembly of four potential Pierce s Disease insect vectors from Arizona vineyards.</title>
        <authorList>
            <person name="Tassone E.E."/>
        </authorList>
    </citation>
    <scope>NUCLEOTIDE SEQUENCE</scope>
</reference>
<evidence type="ECO:0000256" key="1">
    <source>
        <dbReference type="SAM" id="SignalP"/>
    </source>
</evidence>
<proteinExistence type="predicted"/>
<gene>
    <name evidence="2" type="ORF">g.7086</name>
</gene>
<sequence length="163" mass="19094">MLHKLICYIFLPPILLSGHVFFFNSSTNALLSPIDDFNSLDKKLTLIFSGSEKRDGNEVYKLVSQLNGALAELREMIRNRDERIKAPLKWLLSKEGPQYLEVFFDEEKLCEDFQWDSELVTQISKARMQTYNLWKKLKRTYKKNFIWFMCGRGVNTSVTADPE</sequence>